<keyword evidence="2" id="KW-0812">Transmembrane</keyword>
<dbReference type="RefSeq" id="WP_253859595.1">
    <property type="nucleotide sequence ID" value="NZ_BAAALM010000004.1"/>
</dbReference>
<feature type="transmembrane region" description="Helical" evidence="2">
    <location>
        <begin position="118"/>
        <end position="140"/>
    </location>
</feature>
<comment type="caution">
    <text evidence="3">The sequence shown here is derived from an EMBL/GenBank/DDBJ whole genome shotgun (WGS) entry which is preliminary data.</text>
</comment>
<feature type="compositionally biased region" description="Basic and acidic residues" evidence="1">
    <location>
        <begin position="23"/>
        <end position="33"/>
    </location>
</feature>
<reference evidence="3 4" key="1">
    <citation type="journal article" date="2019" name="Int. J. Syst. Evol. Microbiol.">
        <title>The Global Catalogue of Microorganisms (GCM) 10K type strain sequencing project: providing services to taxonomists for standard genome sequencing and annotation.</title>
        <authorList>
            <consortium name="The Broad Institute Genomics Platform"/>
            <consortium name="The Broad Institute Genome Sequencing Center for Infectious Disease"/>
            <person name="Wu L."/>
            <person name="Ma J."/>
        </authorList>
    </citation>
    <scope>NUCLEOTIDE SEQUENCE [LARGE SCALE GENOMIC DNA]</scope>
    <source>
        <strain evidence="3 4">JCM 13022</strain>
    </source>
</reference>
<protein>
    <recommendedName>
        <fullName evidence="5">Mce-associated membrane protein</fullName>
    </recommendedName>
</protein>
<sequence>MPYNTGSYPDGSYGHGTGPHESGYGHDARREHPPPGAPGHSGAAPGHRQPHGAIPGHGTPDRHGTPQQHRQQGGPQGSPQQGGQWSGGPGQEGWQPERHRTGPAAFAPSPRGSRPTRLAAIAGGGVALLVGVFAFTAWVAPGFLAGGDAEGTAGAGARDVAQRIVTGFTRQDKTALRALTCEDAERPVAAAIEQAHQTTGAQLTGRIAVHDDSATAAGRLTMSGDHVDIEVGLDRRGGSWCWRSLTVPGIDLRSPRPTG</sequence>
<proteinExistence type="predicted"/>
<feature type="compositionally biased region" description="Low complexity" evidence="1">
    <location>
        <begin position="65"/>
        <end position="83"/>
    </location>
</feature>
<evidence type="ECO:0000313" key="3">
    <source>
        <dbReference type="EMBL" id="GAA1195128.1"/>
    </source>
</evidence>
<keyword evidence="4" id="KW-1185">Reference proteome</keyword>
<evidence type="ECO:0000256" key="2">
    <source>
        <dbReference type="SAM" id="Phobius"/>
    </source>
</evidence>
<gene>
    <name evidence="3" type="ORF">GCM10009675_07500</name>
</gene>
<evidence type="ECO:0000313" key="4">
    <source>
        <dbReference type="Proteomes" id="UP001500467"/>
    </source>
</evidence>
<feature type="region of interest" description="Disordered" evidence="1">
    <location>
        <begin position="1"/>
        <end position="113"/>
    </location>
</feature>
<feature type="compositionally biased region" description="Low complexity" evidence="1">
    <location>
        <begin position="38"/>
        <end position="47"/>
    </location>
</feature>
<keyword evidence="2" id="KW-1133">Transmembrane helix</keyword>
<accession>A0ABN1V8A0</accession>
<evidence type="ECO:0008006" key="5">
    <source>
        <dbReference type="Google" id="ProtNLM"/>
    </source>
</evidence>
<dbReference type="EMBL" id="BAAALM010000004">
    <property type="protein sequence ID" value="GAA1195128.1"/>
    <property type="molecule type" value="Genomic_DNA"/>
</dbReference>
<evidence type="ECO:0000256" key="1">
    <source>
        <dbReference type="SAM" id="MobiDB-lite"/>
    </source>
</evidence>
<name>A0ABN1V8A0_9PSEU</name>
<dbReference type="Proteomes" id="UP001500467">
    <property type="component" value="Unassembled WGS sequence"/>
</dbReference>
<organism evidence="3 4">
    <name type="scientific">Prauserella alba</name>
    <dbReference type="NCBI Taxonomy" id="176898"/>
    <lineage>
        <taxon>Bacteria</taxon>
        <taxon>Bacillati</taxon>
        <taxon>Actinomycetota</taxon>
        <taxon>Actinomycetes</taxon>
        <taxon>Pseudonocardiales</taxon>
        <taxon>Pseudonocardiaceae</taxon>
        <taxon>Prauserella</taxon>
    </lineage>
</organism>
<keyword evidence="2" id="KW-0472">Membrane</keyword>